<evidence type="ECO:0000313" key="4">
    <source>
        <dbReference type="Proteomes" id="UP000011087"/>
    </source>
</evidence>
<dbReference type="HOGENOM" id="CLU_2627164_0_0_1"/>
<feature type="compositionally biased region" description="Pro residues" evidence="1">
    <location>
        <begin position="18"/>
        <end position="29"/>
    </location>
</feature>
<reference evidence="4" key="2">
    <citation type="submission" date="2012-11" db="EMBL/GenBank/DDBJ databases">
        <authorList>
            <person name="Kuo A."/>
            <person name="Curtis B.A."/>
            <person name="Tanifuji G."/>
            <person name="Burki F."/>
            <person name="Gruber A."/>
            <person name="Irimia M."/>
            <person name="Maruyama S."/>
            <person name="Arias M.C."/>
            <person name="Ball S.G."/>
            <person name="Gile G.H."/>
            <person name="Hirakawa Y."/>
            <person name="Hopkins J.F."/>
            <person name="Rensing S.A."/>
            <person name="Schmutz J."/>
            <person name="Symeonidi A."/>
            <person name="Elias M."/>
            <person name="Eveleigh R.J."/>
            <person name="Herman E.K."/>
            <person name="Klute M.J."/>
            <person name="Nakayama T."/>
            <person name="Obornik M."/>
            <person name="Reyes-Prieto A."/>
            <person name="Armbrust E.V."/>
            <person name="Aves S.J."/>
            <person name="Beiko R.G."/>
            <person name="Coutinho P."/>
            <person name="Dacks J.B."/>
            <person name="Durnford D.G."/>
            <person name="Fast N.M."/>
            <person name="Green B.R."/>
            <person name="Grisdale C."/>
            <person name="Hempe F."/>
            <person name="Henrissat B."/>
            <person name="Hoppner M.P."/>
            <person name="Ishida K.-I."/>
            <person name="Kim E."/>
            <person name="Koreny L."/>
            <person name="Kroth P.G."/>
            <person name="Liu Y."/>
            <person name="Malik S.-B."/>
            <person name="Maier U.G."/>
            <person name="McRose D."/>
            <person name="Mock T."/>
            <person name="Neilson J.A."/>
            <person name="Onodera N.T."/>
            <person name="Poole A.M."/>
            <person name="Pritham E.J."/>
            <person name="Richards T.A."/>
            <person name="Rocap G."/>
            <person name="Roy S.W."/>
            <person name="Sarai C."/>
            <person name="Schaack S."/>
            <person name="Shirato S."/>
            <person name="Slamovits C.H."/>
            <person name="Spencer D.F."/>
            <person name="Suzuki S."/>
            <person name="Worden A.Z."/>
            <person name="Zauner S."/>
            <person name="Barry K."/>
            <person name="Bell C."/>
            <person name="Bharti A.K."/>
            <person name="Crow J.A."/>
            <person name="Grimwood J."/>
            <person name="Kramer R."/>
            <person name="Lindquist E."/>
            <person name="Lucas S."/>
            <person name="Salamov A."/>
            <person name="McFadden G.I."/>
            <person name="Lane C.E."/>
            <person name="Keeling P.J."/>
            <person name="Gray M.W."/>
            <person name="Grigoriev I.V."/>
            <person name="Archibald J.M."/>
        </authorList>
    </citation>
    <scope>NUCLEOTIDE SEQUENCE</scope>
    <source>
        <strain evidence="4">CCMP2712</strain>
    </source>
</reference>
<feature type="region of interest" description="Disordered" evidence="1">
    <location>
        <begin position="1"/>
        <end position="33"/>
    </location>
</feature>
<sequence length="78" mass="8415">MVQIDLSCIAPSSSSPAPDSPKSPSPRPLYPDTNDQACRHAKYGCPSRRKQLECLAAASRLIQRHAQISGVSGRVLQL</sequence>
<organism evidence="2">
    <name type="scientific">Guillardia theta (strain CCMP2712)</name>
    <name type="common">Cryptophyte</name>
    <dbReference type="NCBI Taxonomy" id="905079"/>
    <lineage>
        <taxon>Eukaryota</taxon>
        <taxon>Cryptophyceae</taxon>
        <taxon>Pyrenomonadales</taxon>
        <taxon>Geminigeraceae</taxon>
        <taxon>Guillardia</taxon>
    </lineage>
</organism>
<reference evidence="3" key="3">
    <citation type="submission" date="2016-03" db="UniProtKB">
        <authorList>
            <consortium name="EnsemblProtists"/>
        </authorList>
    </citation>
    <scope>IDENTIFICATION</scope>
</reference>
<dbReference type="RefSeq" id="XP_005835803.1">
    <property type="nucleotide sequence ID" value="XM_005835746.1"/>
</dbReference>
<dbReference type="Proteomes" id="UP000011087">
    <property type="component" value="Unassembled WGS sequence"/>
</dbReference>
<dbReference type="KEGG" id="gtt:GUITHDRAFT_151699"/>
<dbReference type="EnsemblProtists" id="EKX48823">
    <property type="protein sequence ID" value="EKX48823"/>
    <property type="gene ID" value="GUITHDRAFT_151699"/>
</dbReference>
<evidence type="ECO:0000313" key="3">
    <source>
        <dbReference type="EnsemblProtists" id="EKX48823"/>
    </source>
</evidence>
<dbReference type="PaxDb" id="55529-EKX48823"/>
<evidence type="ECO:0000313" key="2">
    <source>
        <dbReference type="EMBL" id="EKX48823.1"/>
    </source>
</evidence>
<reference evidence="2 4" key="1">
    <citation type="journal article" date="2012" name="Nature">
        <title>Algal genomes reveal evolutionary mosaicism and the fate of nucleomorphs.</title>
        <authorList>
            <consortium name="DOE Joint Genome Institute"/>
            <person name="Curtis B.A."/>
            <person name="Tanifuji G."/>
            <person name="Burki F."/>
            <person name="Gruber A."/>
            <person name="Irimia M."/>
            <person name="Maruyama S."/>
            <person name="Arias M.C."/>
            <person name="Ball S.G."/>
            <person name="Gile G.H."/>
            <person name="Hirakawa Y."/>
            <person name="Hopkins J.F."/>
            <person name="Kuo A."/>
            <person name="Rensing S.A."/>
            <person name="Schmutz J."/>
            <person name="Symeonidi A."/>
            <person name="Elias M."/>
            <person name="Eveleigh R.J."/>
            <person name="Herman E.K."/>
            <person name="Klute M.J."/>
            <person name="Nakayama T."/>
            <person name="Obornik M."/>
            <person name="Reyes-Prieto A."/>
            <person name="Armbrust E.V."/>
            <person name="Aves S.J."/>
            <person name="Beiko R.G."/>
            <person name="Coutinho P."/>
            <person name="Dacks J.B."/>
            <person name="Durnford D.G."/>
            <person name="Fast N.M."/>
            <person name="Green B.R."/>
            <person name="Grisdale C.J."/>
            <person name="Hempel F."/>
            <person name="Henrissat B."/>
            <person name="Hoppner M.P."/>
            <person name="Ishida K."/>
            <person name="Kim E."/>
            <person name="Koreny L."/>
            <person name="Kroth P.G."/>
            <person name="Liu Y."/>
            <person name="Malik S.B."/>
            <person name="Maier U.G."/>
            <person name="McRose D."/>
            <person name="Mock T."/>
            <person name="Neilson J.A."/>
            <person name="Onodera N.T."/>
            <person name="Poole A.M."/>
            <person name="Pritham E.J."/>
            <person name="Richards T.A."/>
            <person name="Rocap G."/>
            <person name="Roy S.W."/>
            <person name="Sarai C."/>
            <person name="Schaack S."/>
            <person name="Shirato S."/>
            <person name="Slamovits C.H."/>
            <person name="Spencer D.F."/>
            <person name="Suzuki S."/>
            <person name="Worden A.Z."/>
            <person name="Zauner S."/>
            <person name="Barry K."/>
            <person name="Bell C."/>
            <person name="Bharti A.K."/>
            <person name="Crow J.A."/>
            <person name="Grimwood J."/>
            <person name="Kramer R."/>
            <person name="Lindquist E."/>
            <person name="Lucas S."/>
            <person name="Salamov A."/>
            <person name="McFadden G.I."/>
            <person name="Lane C.E."/>
            <person name="Keeling P.J."/>
            <person name="Gray M.W."/>
            <person name="Grigoriev I.V."/>
            <person name="Archibald J.M."/>
        </authorList>
    </citation>
    <scope>NUCLEOTIDE SEQUENCE</scope>
    <source>
        <strain evidence="2 4">CCMP2712</strain>
    </source>
</reference>
<dbReference type="EMBL" id="JH992984">
    <property type="protein sequence ID" value="EKX48823.1"/>
    <property type="molecule type" value="Genomic_DNA"/>
</dbReference>
<name>L1JJY6_GUITC</name>
<proteinExistence type="predicted"/>
<dbReference type="AlphaFoldDB" id="L1JJY6"/>
<accession>L1JJY6</accession>
<keyword evidence="4" id="KW-1185">Reference proteome</keyword>
<evidence type="ECO:0000256" key="1">
    <source>
        <dbReference type="SAM" id="MobiDB-lite"/>
    </source>
</evidence>
<protein>
    <submittedName>
        <fullName evidence="2 3">Uncharacterized protein</fullName>
    </submittedName>
</protein>
<gene>
    <name evidence="2" type="ORF">GUITHDRAFT_151699</name>
</gene>
<dbReference type="GeneID" id="17305356"/>